<protein>
    <submittedName>
        <fullName evidence="3">Uncharacterized iron-regulated membrane protein</fullName>
    </submittedName>
</protein>
<feature type="transmembrane region" description="Helical" evidence="2">
    <location>
        <begin position="143"/>
        <end position="164"/>
    </location>
</feature>
<sequence>MLRKLWFQTHWLLGISAGLVLAIMGLSGATLAFEDEIIEALNPQVLKVRPQGQPLPVSELAARAQSLRPQTRLQALTIFADGQRAARAAYAGREPRQRRGEQLYLNPYDGRITGSEAQLRGHAFLHFVEDLHRRLAAGEIGKAITGACVLILLLMVSTGLYLRWPRRARSWRSWLRVDVPWRGRAFWWNLHAVAGTLVLPFYLLSAGTGLFWSYDWYRDALQALAGEPRQPRSAFGGEGGRAGERGREAVPGLPDLQPAWTSFVQQVPDYRQVSLNLPQRPGEALQFNYLDADAAHERAQSRIRIAADGRVLERQAYAGKRLGGQLIASIFPLHAGSFFGWPGRLLMFAASLLMPLFFISGWVLYLERRGRQRRAQQRVAAGEAQLG</sequence>
<dbReference type="Pfam" id="PF03929">
    <property type="entry name" value="PepSY_TM"/>
    <property type="match status" value="1"/>
</dbReference>
<dbReference type="STRING" id="489703.SAMN04488038_10372"/>
<feature type="transmembrane region" description="Helical" evidence="2">
    <location>
        <begin position="345"/>
        <end position="366"/>
    </location>
</feature>
<gene>
    <name evidence="3" type="ORF">SAMN04488038_10372</name>
</gene>
<dbReference type="PANTHER" id="PTHR34219:SF3">
    <property type="entry name" value="BLL7967 PROTEIN"/>
    <property type="match status" value="1"/>
</dbReference>
<evidence type="ECO:0000256" key="1">
    <source>
        <dbReference type="SAM" id="MobiDB-lite"/>
    </source>
</evidence>
<keyword evidence="2" id="KW-0472">Membrane</keyword>
<organism evidence="3 4">
    <name type="scientific">Solimonas aquatica</name>
    <dbReference type="NCBI Taxonomy" id="489703"/>
    <lineage>
        <taxon>Bacteria</taxon>
        <taxon>Pseudomonadati</taxon>
        <taxon>Pseudomonadota</taxon>
        <taxon>Gammaproteobacteria</taxon>
        <taxon>Nevskiales</taxon>
        <taxon>Nevskiaceae</taxon>
        <taxon>Solimonas</taxon>
    </lineage>
</organism>
<dbReference type="PANTHER" id="PTHR34219">
    <property type="entry name" value="IRON-REGULATED INNER MEMBRANE PROTEIN-RELATED"/>
    <property type="match status" value="1"/>
</dbReference>
<keyword evidence="2" id="KW-0812">Transmembrane</keyword>
<accession>A0A1H9CJ59</accession>
<name>A0A1H9CJ59_9GAMM</name>
<keyword evidence="2" id="KW-1133">Transmembrane helix</keyword>
<dbReference type="InterPro" id="IPR005625">
    <property type="entry name" value="PepSY-ass_TM"/>
</dbReference>
<proteinExistence type="predicted"/>
<evidence type="ECO:0000313" key="3">
    <source>
        <dbReference type="EMBL" id="SEQ01242.1"/>
    </source>
</evidence>
<evidence type="ECO:0000256" key="2">
    <source>
        <dbReference type="SAM" id="Phobius"/>
    </source>
</evidence>
<dbReference type="EMBL" id="FOFS01000003">
    <property type="protein sequence ID" value="SEQ01242.1"/>
    <property type="molecule type" value="Genomic_DNA"/>
</dbReference>
<keyword evidence="4" id="KW-1185">Reference proteome</keyword>
<evidence type="ECO:0000313" key="4">
    <source>
        <dbReference type="Proteomes" id="UP000199233"/>
    </source>
</evidence>
<dbReference type="Proteomes" id="UP000199233">
    <property type="component" value="Unassembled WGS sequence"/>
</dbReference>
<dbReference type="RefSeq" id="WP_143068841.1">
    <property type="nucleotide sequence ID" value="NZ_FOFS01000003.1"/>
</dbReference>
<feature type="transmembrane region" description="Helical" evidence="2">
    <location>
        <begin position="185"/>
        <end position="204"/>
    </location>
</feature>
<dbReference type="OrthoDB" id="9816402at2"/>
<reference evidence="3 4" key="1">
    <citation type="submission" date="2016-10" db="EMBL/GenBank/DDBJ databases">
        <authorList>
            <person name="de Groot N.N."/>
        </authorList>
    </citation>
    <scope>NUCLEOTIDE SEQUENCE [LARGE SCALE GENOMIC DNA]</scope>
    <source>
        <strain evidence="3 4">DSM 25927</strain>
    </source>
</reference>
<feature type="region of interest" description="Disordered" evidence="1">
    <location>
        <begin position="229"/>
        <end position="248"/>
    </location>
</feature>
<dbReference type="AlphaFoldDB" id="A0A1H9CJ59"/>